<name>A0AAJ0LIE8_9PSED</name>
<sequence>MRTAISHREDQLIMDWLTVDYPKQLVWRLDIGATYPAYVVTHLDDAQRQPERVKRFAGEWRSALLHSALQAKLRGQLSEIGLQAISDYCGGRVDAMQPASTLMPFALRRAPDSEQYDQVHGMYVLVNQTPGTVVLYRPLYGSRAVLEFTSTDALMDEVRNNVELQASILDWLTPEARPVYDHGGFSEPHLGHSIIDTSILPGRVAPAQFWAKPWLNDVDLQLYRANRDLLVDLAERSSVANAESQWAVLTQGAWLLFDVASKPTWRCCLELMLKVR</sequence>
<dbReference type="Pfam" id="PF20178">
    <property type="entry name" value="ToxA_N"/>
    <property type="match status" value="1"/>
</dbReference>
<gene>
    <name evidence="2" type="ORF">NS96R_15170</name>
</gene>
<comment type="caution">
    <text evidence="2">The sequence shown here is derived from an EMBL/GenBank/DDBJ whole genome shotgun (WGS) entry which is preliminary data.</text>
</comment>
<reference evidence="2 3" key="1">
    <citation type="journal article" date="2016" name="Front. Microbiol.">
        <title>Genomic Resource of Rice Seed Associated Bacteria.</title>
        <authorList>
            <person name="Midha S."/>
            <person name="Bansal K."/>
            <person name="Sharma S."/>
            <person name="Kumar N."/>
            <person name="Patil P.P."/>
            <person name="Chaudhry V."/>
            <person name="Patil P.B."/>
        </authorList>
    </citation>
    <scope>NUCLEOTIDE SEQUENCE [LARGE SCALE GENOMIC DNA]</scope>
    <source>
        <strain evidence="2 3">NS96</strain>
    </source>
</reference>
<dbReference type="EMBL" id="LDSN01000039">
    <property type="protein sequence ID" value="KTT16679.1"/>
    <property type="molecule type" value="Genomic_DNA"/>
</dbReference>
<evidence type="ECO:0000259" key="1">
    <source>
        <dbReference type="Pfam" id="PF20178"/>
    </source>
</evidence>
<protein>
    <recommendedName>
        <fullName evidence="1">Dermonecrotic toxin N-terminal domain-containing protein</fullName>
    </recommendedName>
</protein>
<proteinExistence type="predicted"/>
<dbReference type="InterPro" id="IPR046673">
    <property type="entry name" value="ToxA_N"/>
</dbReference>
<evidence type="ECO:0000313" key="2">
    <source>
        <dbReference type="EMBL" id="KTT16679.1"/>
    </source>
</evidence>
<evidence type="ECO:0000313" key="3">
    <source>
        <dbReference type="Proteomes" id="UP000071644"/>
    </source>
</evidence>
<dbReference type="AlphaFoldDB" id="A0AAJ0LIE8"/>
<dbReference type="RefSeq" id="WP_058639163.1">
    <property type="nucleotide sequence ID" value="NZ_LDSN01000039.1"/>
</dbReference>
<accession>A0AAJ0LIE8</accession>
<dbReference type="Proteomes" id="UP000071644">
    <property type="component" value="Unassembled WGS sequence"/>
</dbReference>
<feature type="domain" description="Dermonecrotic toxin N-terminal" evidence="1">
    <location>
        <begin position="21"/>
        <end position="161"/>
    </location>
</feature>
<organism evidence="2 3">
    <name type="scientific">Pseudomonas parafulva</name>
    <dbReference type="NCBI Taxonomy" id="157782"/>
    <lineage>
        <taxon>Bacteria</taxon>
        <taxon>Pseudomonadati</taxon>
        <taxon>Pseudomonadota</taxon>
        <taxon>Gammaproteobacteria</taxon>
        <taxon>Pseudomonadales</taxon>
        <taxon>Pseudomonadaceae</taxon>
        <taxon>Pseudomonas</taxon>
    </lineage>
</organism>